<dbReference type="SUPFAM" id="SSF52172">
    <property type="entry name" value="CheY-like"/>
    <property type="match status" value="1"/>
</dbReference>
<dbReference type="Pfam" id="PF03861">
    <property type="entry name" value="ANTAR"/>
    <property type="match status" value="1"/>
</dbReference>
<sequence>MQKPLKILVAEDEYLCLMGLKANLERLGYEVVGEATDGEEAIKLALDKKPDLIIMDINMPSVDGIEAIRRINNKIFIPSIIVSGYHDQELIEKASGEDIFGYLVKPVDANDLSAAIKVAMSRYKEFKRLESELKDTKISLENRKYIERAKGILMDRKGLKEAEAMKELQQMSRNNNKKMVDLAKDIIKADSLFSV</sequence>
<dbReference type="InterPro" id="IPR036388">
    <property type="entry name" value="WH-like_DNA-bd_sf"/>
</dbReference>
<dbReference type="PANTHER" id="PTHR43228">
    <property type="entry name" value="TWO-COMPONENT RESPONSE REGULATOR"/>
    <property type="match status" value="1"/>
</dbReference>
<dbReference type="InterPro" id="IPR008327">
    <property type="entry name" value="Sig_transdc_resp-reg_antiterm"/>
</dbReference>
<dbReference type="OrthoDB" id="9790669at2"/>
<evidence type="ECO:0000256" key="1">
    <source>
        <dbReference type="ARBA" id="ARBA00018672"/>
    </source>
</evidence>
<feature type="modified residue" description="4-aspartylphosphate" evidence="3">
    <location>
        <position position="56"/>
    </location>
</feature>
<dbReference type="InterPro" id="IPR011006">
    <property type="entry name" value="CheY-like_superfamily"/>
</dbReference>
<evidence type="ECO:0000313" key="6">
    <source>
        <dbReference type="EMBL" id="SNY43901.1"/>
    </source>
</evidence>
<feature type="domain" description="ANTAR" evidence="5">
    <location>
        <begin position="126"/>
        <end position="187"/>
    </location>
</feature>
<dbReference type="Proteomes" id="UP000219573">
    <property type="component" value="Unassembled WGS sequence"/>
</dbReference>
<dbReference type="InterPro" id="IPR052048">
    <property type="entry name" value="ST_Response_Regulator"/>
</dbReference>
<evidence type="ECO:0000313" key="7">
    <source>
        <dbReference type="Proteomes" id="UP000219573"/>
    </source>
</evidence>
<dbReference type="Gene3D" id="1.10.10.10">
    <property type="entry name" value="Winged helix-like DNA-binding domain superfamily/Winged helix DNA-binding domain"/>
    <property type="match status" value="1"/>
</dbReference>
<reference evidence="7" key="1">
    <citation type="submission" date="2017-09" db="EMBL/GenBank/DDBJ databases">
        <authorList>
            <person name="Varghese N."/>
            <person name="Submissions S."/>
        </authorList>
    </citation>
    <scope>NUCLEOTIDE SEQUENCE [LARGE SCALE GENOMIC DNA]</scope>
    <source>
        <strain evidence="7">MSL47</strain>
    </source>
</reference>
<dbReference type="SMART" id="SM00448">
    <property type="entry name" value="REC"/>
    <property type="match status" value="1"/>
</dbReference>
<name>A0A285IAA4_9FIRM</name>
<protein>
    <recommendedName>
        <fullName evidence="1">Stage 0 sporulation protein A homolog</fullName>
    </recommendedName>
</protein>
<dbReference type="STRING" id="1413210.U472_01970"/>
<evidence type="ECO:0000256" key="3">
    <source>
        <dbReference type="PROSITE-ProRule" id="PRU00169"/>
    </source>
</evidence>
<gene>
    <name evidence="6" type="ORF">SAMN06265827_1339</name>
</gene>
<dbReference type="GO" id="GO:0000160">
    <property type="term" value="P:phosphorelay signal transduction system"/>
    <property type="evidence" value="ECO:0007669"/>
    <property type="project" value="InterPro"/>
</dbReference>
<dbReference type="Pfam" id="PF00072">
    <property type="entry name" value="Response_reg"/>
    <property type="match status" value="1"/>
</dbReference>
<dbReference type="CDD" id="cd17534">
    <property type="entry name" value="REC_DC-like"/>
    <property type="match status" value="1"/>
</dbReference>
<comment type="function">
    <text evidence="2">May play the central regulatory role in sporulation. It may be an element of the effector pathway responsible for the activation of sporulation genes in response to nutritional stress. Spo0A may act in concert with spo0H (a sigma factor) to control the expression of some genes that are critical to the sporulation process.</text>
</comment>
<evidence type="ECO:0000259" key="4">
    <source>
        <dbReference type="PROSITE" id="PS50110"/>
    </source>
</evidence>
<dbReference type="Gene3D" id="3.40.50.2300">
    <property type="match status" value="1"/>
</dbReference>
<feature type="domain" description="Response regulatory" evidence="4">
    <location>
        <begin position="6"/>
        <end position="120"/>
    </location>
</feature>
<dbReference type="InterPro" id="IPR001789">
    <property type="entry name" value="Sig_transdc_resp-reg_receiver"/>
</dbReference>
<dbReference type="PROSITE" id="PS50110">
    <property type="entry name" value="RESPONSE_REGULATORY"/>
    <property type="match status" value="1"/>
</dbReference>
<keyword evidence="3" id="KW-0597">Phosphoprotein</keyword>
<dbReference type="AlphaFoldDB" id="A0A285IAA4"/>
<dbReference type="InterPro" id="IPR005561">
    <property type="entry name" value="ANTAR"/>
</dbReference>
<keyword evidence="7" id="KW-1185">Reference proteome</keyword>
<dbReference type="SMART" id="SM01012">
    <property type="entry name" value="ANTAR"/>
    <property type="match status" value="1"/>
</dbReference>
<accession>A0A285IAA4</accession>
<dbReference type="RefSeq" id="WP_097019239.1">
    <property type="nucleotide sequence ID" value="NZ_OBDZ01000033.1"/>
</dbReference>
<dbReference type="GO" id="GO:0003723">
    <property type="term" value="F:RNA binding"/>
    <property type="evidence" value="ECO:0007669"/>
    <property type="project" value="InterPro"/>
</dbReference>
<evidence type="ECO:0000256" key="2">
    <source>
        <dbReference type="ARBA" id="ARBA00024867"/>
    </source>
</evidence>
<evidence type="ECO:0000259" key="5">
    <source>
        <dbReference type="PROSITE" id="PS50921"/>
    </source>
</evidence>
<dbReference type="EMBL" id="OBDZ01000033">
    <property type="protein sequence ID" value="SNY43901.1"/>
    <property type="molecule type" value="Genomic_DNA"/>
</dbReference>
<dbReference type="PIRSF" id="PIRSF036382">
    <property type="entry name" value="RR_antiterm"/>
    <property type="match status" value="1"/>
</dbReference>
<proteinExistence type="predicted"/>
<dbReference type="PROSITE" id="PS50921">
    <property type="entry name" value="ANTAR"/>
    <property type="match status" value="1"/>
</dbReference>
<organism evidence="6 7">
    <name type="scientific">Orenia metallireducens</name>
    <dbReference type="NCBI Taxonomy" id="1413210"/>
    <lineage>
        <taxon>Bacteria</taxon>
        <taxon>Bacillati</taxon>
        <taxon>Bacillota</taxon>
        <taxon>Clostridia</taxon>
        <taxon>Halanaerobiales</taxon>
        <taxon>Halobacteroidaceae</taxon>
        <taxon>Orenia</taxon>
    </lineage>
</organism>
<dbReference type="PANTHER" id="PTHR43228:SF6">
    <property type="entry name" value="RESPONSE REGULATOR RECEIVER"/>
    <property type="match status" value="1"/>
</dbReference>